<dbReference type="STRING" id="1121884.SAMN02745131_03312"/>
<gene>
    <name evidence="1" type="ORF">SAMN02745131_03312</name>
</gene>
<protein>
    <submittedName>
        <fullName evidence="1">Uncharacterized protein</fullName>
    </submittedName>
</protein>
<reference evidence="1 2" key="1">
    <citation type="submission" date="2016-11" db="EMBL/GenBank/DDBJ databases">
        <authorList>
            <person name="Jaros S."/>
            <person name="Januszkiewicz K."/>
            <person name="Wedrychowicz H."/>
        </authorList>
    </citation>
    <scope>NUCLEOTIDE SEQUENCE [LARGE SCALE GENOMIC DNA]</scope>
    <source>
        <strain evidence="1 2">DSM 18119</strain>
    </source>
</reference>
<evidence type="ECO:0000313" key="2">
    <source>
        <dbReference type="Proteomes" id="UP000184048"/>
    </source>
</evidence>
<organism evidence="1 2">
    <name type="scientific">Flavisolibacter ginsengisoli DSM 18119</name>
    <dbReference type="NCBI Taxonomy" id="1121884"/>
    <lineage>
        <taxon>Bacteria</taxon>
        <taxon>Pseudomonadati</taxon>
        <taxon>Bacteroidota</taxon>
        <taxon>Chitinophagia</taxon>
        <taxon>Chitinophagales</taxon>
        <taxon>Chitinophagaceae</taxon>
        <taxon>Flavisolibacter</taxon>
    </lineage>
</organism>
<sequence length="63" mass="7559">MNFTSSYPNDNKLNLLYTHQFNIVINNFASHLQKPYISTSNKVLIRNLLRYKFLMLRAIKKRL</sequence>
<keyword evidence="2" id="KW-1185">Reference proteome</keyword>
<evidence type="ECO:0000313" key="1">
    <source>
        <dbReference type="EMBL" id="SHF69763.1"/>
    </source>
</evidence>
<name>A0A1M5DRZ9_9BACT</name>
<dbReference type="EMBL" id="FQUU01000016">
    <property type="protein sequence ID" value="SHF69763.1"/>
    <property type="molecule type" value="Genomic_DNA"/>
</dbReference>
<dbReference type="Proteomes" id="UP000184048">
    <property type="component" value="Unassembled WGS sequence"/>
</dbReference>
<proteinExistence type="predicted"/>
<accession>A0A1M5DRZ9</accession>
<dbReference type="AlphaFoldDB" id="A0A1M5DRZ9"/>